<dbReference type="CDD" id="cd06170">
    <property type="entry name" value="LuxR_C_like"/>
    <property type="match status" value="1"/>
</dbReference>
<dbReference type="RefSeq" id="WP_246544837.1">
    <property type="nucleotide sequence ID" value="NZ_BSFJ01000026.1"/>
</dbReference>
<reference evidence="5" key="1">
    <citation type="journal article" date="2014" name="Int. J. Syst. Evol. Microbiol.">
        <title>Complete genome sequence of Corynebacterium casei LMG S-19264T (=DSM 44701T), isolated from a smear-ripened cheese.</title>
        <authorList>
            <consortium name="US DOE Joint Genome Institute (JGI-PGF)"/>
            <person name="Walter F."/>
            <person name="Albersmeier A."/>
            <person name="Kalinowski J."/>
            <person name="Ruckert C."/>
        </authorList>
    </citation>
    <scope>NUCLEOTIDE SEQUENCE</scope>
    <source>
        <strain evidence="5">VKM B-2484</strain>
    </source>
</reference>
<evidence type="ECO:0000256" key="1">
    <source>
        <dbReference type="ARBA" id="ARBA00023015"/>
    </source>
</evidence>
<dbReference type="Proteomes" id="UP001143370">
    <property type="component" value="Unassembled WGS sequence"/>
</dbReference>
<keyword evidence="2" id="KW-0238">DNA-binding</keyword>
<dbReference type="InterPro" id="IPR036693">
    <property type="entry name" value="TF_LuxR_autoind-bd_dom_sf"/>
</dbReference>
<dbReference type="SUPFAM" id="SSF46894">
    <property type="entry name" value="C-terminal effector domain of the bipartite response regulators"/>
    <property type="match status" value="1"/>
</dbReference>
<evidence type="ECO:0000313" key="6">
    <source>
        <dbReference type="Proteomes" id="UP001143370"/>
    </source>
</evidence>
<dbReference type="Pfam" id="PF00196">
    <property type="entry name" value="GerE"/>
    <property type="match status" value="1"/>
</dbReference>
<evidence type="ECO:0000259" key="4">
    <source>
        <dbReference type="PROSITE" id="PS50043"/>
    </source>
</evidence>
<accession>A0A9W6JCT3</accession>
<dbReference type="InterPro" id="IPR005143">
    <property type="entry name" value="TF_LuxR_autoind-bd_dom"/>
</dbReference>
<dbReference type="GO" id="GO:0006355">
    <property type="term" value="P:regulation of DNA-templated transcription"/>
    <property type="evidence" value="ECO:0007669"/>
    <property type="project" value="InterPro"/>
</dbReference>
<organism evidence="5 6">
    <name type="scientific">Ancylobacter dichloromethanicus</name>
    <dbReference type="NCBI Taxonomy" id="518825"/>
    <lineage>
        <taxon>Bacteria</taxon>
        <taxon>Pseudomonadati</taxon>
        <taxon>Pseudomonadota</taxon>
        <taxon>Alphaproteobacteria</taxon>
        <taxon>Hyphomicrobiales</taxon>
        <taxon>Xanthobacteraceae</taxon>
        <taxon>Ancylobacter</taxon>
    </lineage>
</organism>
<dbReference type="Pfam" id="PF03472">
    <property type="entry name" value="Autoind_bind"/>
    <property type="match status" value="1"/>
</dbReference>
<dbReference type="SMART" id="SM00421">
    <property type="entry name" value="HTH_LUXR"/>
    <property type="match status" value="1"/>
</dbReference>
<dbReference type="PROSITE" id="PS50043">
    <property type="entry name" value="HTH_LUXR_2"/>
    <property type="match status" value="1"/>
</dbReference>
<dbReference type="InterPro" id="IPR036388">
    <property type="entry name" value="WH-like_DNA-bd_sf"/>
</dbReference>
<dbReference type="InterPro" id="IPR000792">
    <property type="entry name" value="Tscrpt_reg_LuxR_C"/>
</dbReference>
<protein>
    <submittedName>
        <fullName evidence="5">LuxR family transcriptional regulator</fullName>
    </submittedName>
</protein>
<sequence>MNEALDQTWQFIERVERSTEAGQVEQCLMEIASDYGFSTLFGGVVPSARVSPEEIKSRILFQRFPLEWAGRYNDRGYVFRDPIVHRLQYDRNPFDWQEAYTSCDFPKDVALIQGEASEFGLRVGYVVPVTMLGGRVAAVSFGGCRADIGAEGRAALSFVANYAVGNLLHYKESRKRLIGKVTPREFDCLLWASEGKTDWEISVILGISRSTVTKHIVSARDKLGAVNKPHAIAMALRIKLLR</sequence>
<dbReference type="SUPFAM" id="SSF75516">
    <property type="entry name" value="Pheromone-binding domain of LuxR-like quorum-sensing transcription factors"/>
    <property type="match status" value="1"/>
</dbReference>
<keyword evidence="3" id="KW-0804">Transcription</keyword>
<evidence type="ECO:0000256" key="2">
    <source>
        <dbReference type="ARBA" id="ARBA00023125"/>
    </source>
</evidence>
<dbReference type="EMBL" id="BSFJ01000026">
    <property type="protein sequence ID" value="GLK73460.1"/>
    <property type="molecule type" value="Genomic_DNA"/>
</dbReference>
<dbReference type="PANTHER" id="PTHR44688">
    <property type="entry name" value="DNA-BINDING TRANSCRIPTIONAL ACTIVATOR DEVR_DOSR"/>
    <property type="match status" value="1"/>
</dbReference>
<comment type="caution">
    <text evidence="5">The sequence shown here is derived from an EMBL/GenBank/DDBJ whole genome shotgun (WGS) entry which is preliminary data.</text>
</comment>
<keyword evidence="1" id="KW-0805">Transcription regulation</keyword>
<evidence type="ECO:0000313" key="5">
    <source>
        <dbReference type="EMBL" id="GLK73460.1"/>
    </source>
</evidence>
<dbReference type="AlphaFoldDB" id="A0A9W6JCT3"/>
<keyword evidence="6" id="KW-1185">Reference proteome</keyword>
<gene>
    <name evidence="5" type="ORF">GCM10017643_35770</name>
</gene>
<evidence type="ECO:0000256" key="3">
    <source>
        <dbReference type="ARBA" id="ARBA00023163"/>
    </source>
</evidence>
<dbReference type="Gene3D" id="1.10.10.10">
    <property type="entry name" value="Winged helix-like DNA-binding domain superfamily/Winged helix DNA-binding domain"/>
    <property type="match status" value="1"/>
</dbReference>
<reference evidence="5" key="2">
    <citation type="submission" date="2023-01" db="EMBL/GenBank/DDBJ databases">
        <authorList>
            <person name="Sun Q."/>
            <person name="Evtushenko L."/>
        </authorList>
    </citation>
    <scope>NUCLEOTIDE SEQUENCE</scope>
    <source>
        <strain evidence="5">VKM B-2484</strain>
    </source>
</reference>
<name>A0A9W6JCT3_9HYPH</name>
<proteinExistence type="predicted"/>
<dbReference type="Gene3D" id="3.30.450.80">
    <property type="entry name" value="Transcription factor LuxR-like, autoinducer-binding domain"/>
    <property type="match status" value="1"/>
</dbReference>
<dbReference type="PANTHER" id="PTHR44688:SF16">
    <property type="entry name" value="DNA-BINDING TRANSCRIPTIONAL ACTIVATOR DEVR_DOSR"/>
    <property type="match status" value="1"/>
</dbReference>
<feature type="domain" description="HTH luxR-type" evidence="4">
    <location>
        <begin position="174"/>
        <end position="239"/>
    </location>
</feature>
<dbReference type="PRINTS" id="PR00038">
    <property type="entry name" value="HTHLUXR"/>
</dbReference>
<dbReference type="InterPro" id="IPR016032">
    <property type="entry name" value="Sig_transdc_resp-reg_C-effctor"/>
</dbReference>
<dbReference type="GO" id="GO:0003677">
    <property type="term" value="F:DNA binding"/>
    <property type="evidence" value="ECO:0007669"/>
    <property type="project" value="UniProtKB-KW"/>
</dbReference>